<accession>A0AAD8MB83</accession>
<gene>
    <name evidence="1" type="ORF">POM88_041279</name>
</gene>
<protein>
    <submittedName>
        <fullName evidence="1">Uncharacterized protein</fullName>
    </submittedName>
</protein>
<evidence type="ECO:0000313" key="2">
    <source>
        <dbReference type="Proteomes" id="UP001237642"/>
    </source>
</evidence>
<dbReference type="EMBL" id="JAUIZM010000009">
    <property type="protein sequence ID" value="KAK1365718.1"/>
    <property type="molecule type" value="Genomic_DNA"/>
</dbReference>
<reference evidence="1" key="2">
    <citation type="submission" date="2023-05" db="EMBL/GenBank/DDBJ databases">
        <authorList>
            <person name="Schelkunov M.I."/>
        </authorList>
    </citation>
    <scope>NUCLEOTIDE SEQUENCE</scope>
    <source>
        <strain evidence="1">Hsosn_3</strain>
        <tissue evidence="1">Leaf</tissue>
    </source>
</reference>
<dbReference type="SUPFAM" id="SSF55194">
    <property type="entry name" value="Ribosome recycling factor, RRF"/>
    <property type="match status" value="1"/>
</dbReference>
<keyword evidence="2" id="KW-1185">Reference proteome</keyword>
<dbReference type="Proteomes" id="UP001237642">
    <property type="component" value="Unassembled WGS sequence"/>
</dbReference>
<dbReference type="InterPro" id="IPR036191">
    <property type="entry name" value="RRF_sf"/>
</dbReference>
<sequence>MSNWSSDKLLDWQSRTCNLRNLCLENLKGELSTVEAEDSSIYNEIEDLKRTYLKDSCQLESDLELLECTVALRNIRRDAIKSYDKLEKEKKLSGDDVKDLSSDLQAFMLIFCVLCISKNSYFIFEMLKAFEPPLDLSQDLDICEQDPQNILDNTKETKYFSCGSASTSKRGCHPGCNEALGGEEGSVLLGSHKQEEKLGLCIESDNGSGHILESDTKVDKVGNNGVKIQKTRM</sequence>
<evidence type="ECO:0000313" key="1">
    <source>
        <dbReference type="EMBL" id="KAK1365718.1"/>
    </source>
</evidence>
<dbReference type="AlphaFoldDB" id="A0AAD8MB83"/>
<proteinExistence type="predicted"/>
<name>A0AAD8MB83_9APIA</name>
<organism evidence="1 2">
    <name type="scientific">Heracleum sosnowskyi</name>
    <dbReference type="NCBI Taxonomy" id="360622"/>
    <lineage>
        <taxon>Eukaryota</taxon>
        <taxon>Viridiplantae</taxon>
        <taxon>Streptophyta</taxon>
        <taxon>Embryophyta</taxon>
        <taxon>Tracheophyta</taxon>
        <taxon>Spermatophyta</taxon>
        <taxon>Magnoliopsida</taxon>
        <taxon>eudicotyledons</taxon>
        <taxon>Gunneridae</taxon>
        <taxon>Pentapetalae</taxon>
        <taxon>asterids</taxon>
        <taxon>campanulids</taxon>
        <taxon>Apiales</taxon>
        <taxon>Apiaceae</taxon>
        <taxon>Apioideae</taxon>
        <taxon>apioid superclade</taxon>
        <taxon>Tordylieae</taxon>
        <taxon>Tordyliinae</taxon>
        <taxon>Heracleum</taxon>
    </lineage>
</organism>
<comment type="caution">
    <text evidence="1">The sequence shown here is derived from an EMBL/GenBank/DDBJ whole genome shotgun (WGS) entry which is preliminary data.</text>
</comment>
<reference evidence="1" key="1">
    <citation type="submission" date="2023-02" db="EMBL/GenBank/DDBJ databases">
        <title>Genome of toxic invasive species Heracleum sosnowskyi carries increased number of genes despite the absence of recent whole-genome duplications.</title>
        <authorList>
            <person name="Schelkunov M."/>
            <person name="Shtratnikova V."/>
            <person name="Makarenko M."/>
            <person name="Klepikova A."/>
            <person name="Omelchenko D."/>
            <person name="Novikova G."/>
            <person name="Obukhova E."/>
            <person name="Bogdanov V."/>
            <person name="Penin A."/>
            <person name="Logacheva M."/>
        </authorList>
    </citation>
    <scope>NUCLEOTIDE SEQUENCE</scope>
    <source>
        <strain evidence="1">Hsosn_3</strain>
        <tissue evidence="1">Leaf</tissue>
    </source>
</reference>
<dbReference type="Gene3D" id="1.10.132.20">
    <property type="entry name" value="Ribosome-recycling factor"/>
    <property type="match status" value="1"/>
</dbReference>